<dbReference type="Proteomes" id="UP000641932">
    <property type="component" value="Unassembled WGS sequence"/>
</dbReference>
<dbReference type="EMBL" id="BMMS01000036">
    <property type="protein sequence ID" value="GGO98204.1"/>
    <property type="molecule type" value="Genomic_DNA"/>
</dbReference>
<reference evidence="2" key="1">
    <citation type="journal article" date="2014" name="Int. J. Syst. Evol. Microbiol.">
        <title>Complete genome sequence of Corynebacterium casei LMG S-19264T (=DSM 44701T), isolated from a smear-ripened cheese.</title>
        <authorList>
            <consortium name="US DOE Joint Genome Institute (JGI-PGF)"/>
            <person name="Walter F."/>
            <person name="Albersmeier A."/>
            <person name="Kalinowski J."/>
            <person name="Ruckert C."/>
        </authorList>
    </citation>
    <scope>NUCLEOTIDE SEQUENCE</scope>
    <source>
        <strain evidence="2">CGMCC 4.7201</strain>
    </source>
</reference>
<feature type="compositionally biased region" description="Basic and acidic residues" evidence="1">
    <location>
        <begin position="58"/>
        <end position="69"/>
    </location>
</feature>
<organism evidence="2 3">
    <name type="scientific">Wenjunlia tyrosinilytica</name>
    <dbReference type="NCBI Taxonomy" id="1544741"/>
    <lineage>
        <taxon>Bacteria</taxon>
        <taxon>Bacillati</taxon>
        <taxon>Actinomycetota</taxon>
        <taxon>Actinomycetes</taxon>
        <taxon>Kitasatosporales</taxon>
        <taxon>Streptomycetaceae</taxon>
        <taxon>Wenjunlia</taxon>
    </lineage>
</organism>
<feature type="region of interest" description="Disordered" evidence="1">
    <location>
        <begin position="55"/>
        <end position="77"/>
    </location>
</feature>
<evidence type="ECO:0008006" key="4">
    <source>
        <dbReference type="Google" id="ProtNLM"/>
    </source>
</evidence>
<dbReference type="RefSeq" id="WP_189135139.1">
    <property type="nucleotide sequence ID" value="NZ_BMMS01000036.1"/>
</dbReference>
<sequence length="77" mass="8474">MATITVRTDAEVDRALKALTEATGQTTADAIRATILDAYRNQYYARMRADAEAAVNDPEDRAGTRRVIQEMDGISAR</sequence>
<evidence type="ECO:0000256" key="1">
    <source>
        <dbReference type="SAM" id="MobiDB-lite"/>
    </source>
</evidence>
<comment type="caution">
    <text evidence="2">The sequence shown here is derived from an EMBL/GenBank/DDBJ whole genome shotgun (WGS) entry which is preliminary data.</text>
</comment>
<keyword evidence="3" id="KW-1185">Reference proteome</keyword>
<gene>
    <name evidence="2" type="ORF">GCM10012280_61790</name>
</gene>
<proteinExistence type="predicted"/>
<accession>A0A918E0T4</accession>
<dbReference type="AlphaFoldDB" id="A0A918E0T4"/>
<protein>
    <recommendedName>
        <fullName evidence="4">Ribbon-helix-helix protein CopG domain-containing protein</fullName>
    </recommendedName>
</protein>
<reference evidence="2" key="2">
    <citation type="submission" date="2020-09" db="EMBL/GenBank/DDBJ databases">
        <authorList>
            <person name="Sun Q."/>
            <person name="Zhou Y."/>
        </authorList>
    </citation>
    <scope>NUCLEOTIDE SEQUENCE</scope>
    <source>
        <strain evidence="2">CGMCC 4.7201</strain>
    </source>
</reference>
<evidence type="ECO:0000313" key="2">
    <source>
        <dbReference type="EMBL" id="GGO98204.1"/>
    </source>
</evidence>
<name>A0A918E0T4_9ACTN</name>
<evidence type="ECO:0000313" key="3">
    <source>
        <dbReference type="Proteomes" id="UP000641932"/>
    </source>
</evidence>